<dbReference type="EMBL" id="EU285670">
    <property type="protein sequence ID" value="ABY56066.1"/>
    <property type="molecule type" value="Genomic_DNA"/>
</dbReference>
<evidence type="ECO:0000256" key="2">
    <source>
        <dbReference type="ARBA" id="ARBA00023082"/>
    </source>
</evidence>
<dbReference type="InterPro" id="IPR007627">
    <property type="entry name" value="RNA_pol_sigma70_r2"/>
</dbReference>
<keyword evidence="2" id="KW-0731">Sigma factor</keyword>
<dbReference type="Pfam" id="PF04542">
    <property type="entry name" value="Sigma70_r2"/>
    <property type="match status" value="1"/>
</dbReference>
<dbReference type="GO" id="GO:0006352">
    <property type="term" value="P:DNA-templated transcription initiation"/>
    <property type="evidence" value="ECO:0007669"/>
    <property type="project" value="InterPro"/>
</dbReference>
<proteinExistence type="predicted"/>
<name>B0FB13_9BACT</name>
<feature type="domain" description="RNA polymerase sigma-70 region 2" evidence="5">
    <location>
        <begin position="34"/>
        <end position="99"/>
    </location>
</feature>
<keyword evidence="3" id="KW-0238">DNA-binding</keyword>
<protein>
    <submittedName>
        <fullName evidence="6">RNA polymerase</fullName>
    </submittedName>
</protein>
<dbReference type="SUPFAM" id="SSF88946">
    <property type="entry name" value="Sigma2 domain of RNA polymerase sigma factors"/>
    <property type="match status" value="1"/>
</dbReference>
<dbReference type="Gene3D" id="1.10.1740.10">
    <property type="match status" value="1"/>
</dbReference>
<accession>B0FB13</accession>
<keyword evidence="1" id="KW-0805">Transcription regulation</keyword>
<dbReference type="PANTHER" id="PTHR43133">
    <property type="entry name" value="RNA POLYMERASE ECF-TYPE SIGMA FACTO"/>
    <property type="match status" value="1"/>
</dbReference>
<evidence type="ECO:0000256" key="4">
    <source>
        <dbReference type="ARBA" id="ARBA00023163"/>
    </source>
</evidence>
<dbReference type="NCBIfam" id="TIGR02937">
    <property type="entry name" value="sigma70-ECF"/>
    <property type="match status" value="1"/>
</dbReference>
<dbReference type="AlphaFoldDB" id="B0FB13"/>
<evidence type="ECO:0000256" key="1">
    <source>
        <dbReference type="ARBA" id="ARBA00023015"/>
    </source>
</evidence>
<dbReference type="InterPro" id="IPR014284">
    <property type="entry name" value="RNA_pol_sigma-70_dom"/>
</dbReference>
<keyword evidence="4" id="KW-0804">Transcription</keyword>
<dbReference type="InterPro" id="IPR039425">
    <property type="entry name" value="RNA_pol_sigma-70-like"/>
</dbReference>
<dbReference type="InterPro" id="IPR013325">
    <property type="entry name" value="RNA_pol_sigma_r2"/>
</dbReference>
<dbReference type="GO" id="GO:0016987">
    <property type="term" value="F:sigma factor activity"/>
    <property type="evidence" value="ECO:0007669"/>
    <property type="project" value="UniProtKB-KW"/>
</dbReference>
<organism evidence="6">
    <name type="scientific">uncultured bacterium pFosPlaG</name>
    <dbReference type="NCBI Taxonomy" id="491370"/>
    <lineage>
        <taxon>Bacteria</taxon>
        <taxon>environmental samples</taxon>
    </lineage>
</organism>
<sequence length="291" mass="34311">MHNPFSEQSVSKDSDRELVAAAIQGDGQALEKIILRHQAWIYNIAFKMIMDHDDACDITQEILIKTITNLSSYDSKKAAFRTWLYRVVVNHVLSMKRKKFERRINDFDQYINLIEKLPDHQQTNHPEAHFLASEFKIGCMMGMLMCLNRSDRLTFLLGAVFSIKDTVGAELMEISRENFRKKLSRAKQKLFTHMNSVCGHVNPERKCLCKNKYKNFVEMGMLDGDNTRYLKPDTMVVKEVVEERVKQFSTQYYDPFLTHFQEQPFYEPPDMVKWLRDMIGHDDFKRMFNIQ</sequence>
<evidence type="ECO:0000313" key="6">
    <source>
        <dbReference type="EMBL" id="ABY56066.1"/>
    </source>
</evidence>
<reference evidence="6" key="1">
    <citation type="submission" date="2007-11" db="EMBL/GenBank/DDBJ databases">
        <title>Biochemical properites of a novel hydrolytic enzyme retrieved from a metagenomic library of tidal flat sediments.</title>
        <authorList>
            <person name="Lee M.-H."/>
            <person name="Song J.K."/>
            <person name="Yoon J.-H."/>
        </authorList>
    </citation>
    <scope>NUCLEOTIDE SEQUENCE</scope>
</reference>
<dbReference type="PANTHER" id="PTHR43133:SF8">
    <property type="entry name" value="RNA POLYMERASE SIGMA FACTOR HI_1459-RELATED"/>
    <property type="match status" value="1"/>
</dbReference>
<dbReference type="GO" id="GO:0003677">
    <property type="term" value="F:DNA binding"/>
    <property type="evidence" value="ECO:0007669"/>
    <property type="project" value="UniProtKB-KW"/>
</dbReference>
<evidence type="ECO:0000256" key="3">
    <source>
        <dbReference type="ARBA" id="ARBA00023125"/>
    </source>
</evidence>
<evidence type="ECO:0000259" key="5">
    <source>
        <dbReference type="Pfam" id="PF04542"/>
    </source>
</evidence>